<sequence length="581" mass="64703">MAAQIPLIWITALVVLALLIIGALVFVKIYQARSEKDAFVTVVCVLALTSLLATVCLCPVDIALVSSTTNNHTGLKKHWAHPDTVANILYSLKIVYYCLYSLDAVMCLLVIPFTYFWYEEWDVETTRKQRLIGALKYSIFFVLLMVLLLLAGMFAPVARQMKGHLDLDYFKKLMMENNGERALTFIVGLLLCVGTVLFVLYTAPGLALTPMVLIKSIPSISVTSATAATNDALAINRERQRVLEAQYQGRGERPSSKDRRELEALQREERTLVRRQRVAEELRASRTTTFYSKLEAIGRPFKILFGVIILVISILIFVSMLVTAIDKVQNSVCGKHCGYILPNTNLFNPMNWLFVETSKFFPVDYILALLVVLLFFVATVVGVAFVGIRFLWVSLFQLRPGSTKPQGMLMSTVMLTLTVLAINYAFTMILAPQYAHYGGQKFCDHTVSAQLASSGYLRSCSSHPELIRECNAQAPQDICTPTVVSTFINRITMNFPLFGAFAFWAQFGFLGLFAVSTATALMWTPRLGGRAAEEVEAEEEEGLLGSTGRRTRAAWEDLTGRAAARENRQSRTYGTSDASDV</sequence>
<comment type="function">
    <text evidence="11">Probable lysosomal cobalamin transporter. Required to export cobalamin from lysosomes allowing its conversion to cofactors.</text>
</comment>
<feature type="transmembrane region" description="Helical" evidence="12">
    <location>
        <begin position="139"/>
        <end position="158"/>
    </location>
</feature>
<feature type="transmembrane region" description="Helical" evidence="12">
    <location>
        <begin position="94"/>
        <end position="118"/>
    </location>
</feature>
<dbReference type="InterPro" id="IPR006876">
    <property type="entry name" value="LMBR1-like_membr_prot"/>
</dbReference>
<name>A0A5J5ESZ8_9PEZI</name>
<feature type="transmembrane region" description="Helical" evidence="12">
    <location>
        <begin position="365"/>
        <end position="392"/>
    </location>
</feature>
<organism evidence="13 14">
    <name type="scientific">Sphaerosporella brunnea</name>
    <dbReference type="NCBI Taxonomy" id="1250544"/>
    <lineage>
        <taxon>Eukaryota</taxon>
        <taxon>Fungi</taxon>
        <taxon>Dikarya</taxon>
        <taxon>Ascomycota</taxon>
        <taxon>Pezizomycotina</taxon>
        <taxon>Pezizomycetes</taxon>
        <taxon>Pezizales</taxon>
        <taxon>Pyronemataceae</taxon>
        <taxon>Sphaerosporella</taxon>
    </lineage>
</organism>
<feature type="transmembrane region" description="Helical" evidence="12">
    <location>
        <begin position="182"/>
        <end position="201"/>
    </location>
</feature>
<keyword evidence="8 12" id="KW-0472">Membrane</keyword>
<dbReference type="GO" id="GO:0072665">
    <property type="term" value="P:protein localization to vacuole"/>
    <property type="evidence" value="ECO:0007669"/>
    <property type="project" value="TreeGrafter"/>
</dbReference>
<dbReference type="PANTHER" id="PTHR16130:SF2">
    <property type="entry name" value="LYSOSOMAL COBALAMIN TRANSPORT ESCORT PROTEIN LMBD1"/>
    <property type="match status" value="1"/>
</dbReference>
<evidence type="ECO:0000256" key="11">
    <source>
        <dbReference type="ARBA" id="ARBA00025515"/>
    </source>
</evidence>
<dbReference type="InParanoid" id="A0A5J5ESZ8"/>
<evidence type="ECO:0000256" key="3">
    <source>
        <dbReference type="ARBA" id="ARBA00017088"/>
    </source>
</evidence>
<keyword evidence="4" id="KW-0813">Transport</keyword>
<keyword evidence="5" id="KW-0846">Cobalamin</keyword>
<dbReference type="AlphaFoldDB" id="A0A5J5ESZ8"/>
<evidence type="ECO:0000256" key="4">
    <source>
        <dbReference type="ARBA" id="ARBA00022448"/>
    </source>
</evidence>
<comment type="subcellular location">
    <subcellularLocation>
        <location evidence="1">Lysosome membrane</location>
        <topology evidence="1">Multi-pass membrane protein</topology>
    </subcellularLocation>
</comment>
<feature type="transmembrane region" description="Helical" evidence="12">
    <location>
        <begin position="413"/>
        <end position="431"/>
    </location>
</feature>
<feature type="transmembrane region" description="Helical" evidence="12">
    <location>
        <begin position="303"/>
        <end position="325"/>
    </location>
</feature>
<dbReference type="GO" id="GO:0005774">
    <property type="term" value="C:vacuolar membrane"/>
    <property type="evidence" value="ECO:0007669"/>
    <property type="project" value="TreeGrafter"/>
</dbReference>
<evidence type="ECO:0000256" key="10">
    <source>
        <dbReference type="ARBA" id="ARBA00023285"/>
    </source>
</evidence>
<dbReference type="GO" id="GO:0031419">
    <property type="term" value="F:cobalamin binding"/>
    <property type="evidence" value="ECO:0007669"/>
    <property type="project" value="UniProtKB-KW"/>
</dbReference>
<evidence type="ECO:0000256" key="1">
    <source>
        <dbReference type="ARBA" id="ARBA00004155"/>
    </source>
</evidence>
<protein>
    <recommendedName>
        <fullName evidence="3">Probable lysosomal cobalamin transporter</fullName>
    </recommendedName>
</protein>
<evidence type="ECO:0000256" key="8">
    <source>
        <dbReference type="ARBA" id="ARBA00023136"/>
    </source>
</evidence>
<evidence type="ECO:0000256" key="2">
    <source>
        <dbReference type="ARBA" id="ARBA00009901"/>
    </source>
</evidence>
<feature type="transmembrane region" description="Helical" evidence="12">
    <location>
        <begin position="501"/>
        <end position="523"/>
    </location>
</feature>
<dbReference type="EMBL" id="VXIS01000136">
    <property type="protein sequence ID" value="KAA8902088.1"/>
    <property type="molecule type" value="Genomic_DNA"/>
</dbReference>
<evidence type="ECO:0000256" key="7">
    <source>
        <dbReference type="ARBA" id="ARBA00022989"/>
    </source>
</evidence>
<feature type="transmembrane region" description="Helical" evidence="12">
    <location>
        <begin position="39"/>
        <end position="65"/>
    </location>
</feature>
<proteinExistence type="inferred from homology"/>
<keyword evidence="9" id="KW-0458">Lysosome</keyword>
<dbReference type="InterPro" id="IPR050854">
    <property type="entry name" value="LMBD1_LysCbl_Transport"/>
</dbReference>
<accession>A0A5J5ESZ8</accession>
<dbReference type="OrthoDB" id="73273at2759"/>
<keyword evidence="14" id="KW-1185">Reference proteome</keyword>
<evidence type="ECO:0000256" key="5">
    <source>
        <dbReference type="ARBA" id="ARBA00022628"/>
    </source>
</evidence>
<keyword evidence="7 12" id="KW-1133">Transmembrane helix</keyword>
<keyword evidence="10" id="KW-0170">Cobalt</keyword>
<comment type="caution">
    <text evidence="13">The sequence shown here is derived from an EMBL/GenBank/DDBJ whole genome shotgun (WGS) entry which is preliminary data.</text>
</comment>
<dbReference type="PANTHER" id="PTHR16130">
    <property type="entry name" value="LYSOSOMAL COBALAMIN TRANSPORTER-RELATED"/>
    <property type="match status" value="1"/>
</dbReference>
<evidence type="ECO:0000256" key="9">
    <source>
        <dbReference type="ARBA" id="ARBA00023228"/>
    </source>
</evidence>
<evidence type="ECO:0000256" key="6">
    <source>
        <dbReference type="ARBA" id="ARBA00022692"/>
    </source>
</evidence>
<dbReference type="Pfam" id="PF04791">
    <property type="entry name" value="LMBR1"/>
    <property type="match status" value="1"/>
</dbReference>
<keyword evidence="6 12" id="KW-0812">Transmembrane</keyword>
<gene>
    <name evidence="13" type="ORF">FN846DRAFT_891598</name>
</gene>
<dbReference type="Proteomes" id="UP000326924">
    <property type="component" value="Unassembled WGS sequence"/>
</dbReference>
<reference evidence="13 14" key="1">
    <citation type="submission" date="2019-09" db="EMBL/GenBank/DDBJ databases">
        <title>Draft genome of the ectomycorrhizal ascomycete Sphaerosporella brunnea.</title>
        <authorList>
            <consortium name="DOE Joint Genome Institute"/>
            <person name="Benucci G.M."/>
            <person name="Marozzi G."/>
            <person name="Antonielli L."/>
            <person name="Sanchez S."/>
            <person name="Marco P."/>
            <person name="Wang X."/>
            <person name="Falini L.B."/>
            <person name="Barry K."/>
            <person name="Haridas S."/>
            <person name="Lipzen A."/>
            <person name="Labutti K."/>
            <person name="Grigoriev I.V."/>
            <person name="Murat C."/>
            <person name="Martin F."/>
            <person name="Albertini E."/>
            <person name="Donnini D."/>
            <person name="Bonito G."/>
        </authorList>
    </citation>
    <scope>NUCLEOTIDE SEQUENCE [LARGE SCALE GENOMIC DNA]</scope>
    <source>
        <strain evidence="13 14">Sb_GMNB300</strain>
    </source>
</reference>
<feature type="transmembrane region" description="Helical" evidence="12">
    <location>
        <begin position="6"/>
        <end position="27"/>
    </location>
</feature>
<evidence type="ECO:0000313" key="13">
    <source>
        <dbReference type="EMBL" id="KAA8902088.1"/>
    </source>
</evidence>
<comment type="similarity">
    <text evidence="2">Belongs to the LIMR family. LMBRD1 subfamily.</text>
</comment>
<evidence type="ECO:0000256" key="12">
    <source>
        <dbReference type="SAM" id="Phobius"/>
    </source>
</evidence>
<evidence type="ECO:0000313" key="14">
    <source>
        <dbReference type="Proteomes" id="UP000326924"/>
    </source>
</evidence>